<comment type="caution">
    <text evidence="1">The sequence shown here is derived from an EMBL/GenBank/DDBJ whole genome shotgun (WGS) entry which is preliminary data.</text>
</comment>
<reference evidence="1 2" key="1">
    <citation type="submission" date="2017-09" db="EMBL/GenBank/DDBJ databases">
        <title>Depth-based differentiation of microbial function through sediment-hosted aquifers and enrichment of novel symbionts in the deep terrestrial subsurface.</title>
        <authorList>
            <person name="Probst A.J."/>
            <person name="Ladd B."/>
            <person name="Jarett J.K."/>
            <person name="Geller-Mcgrath D.E."/>
            <person name="Sieber C.M."/>
            <person name="Emerson J.B."/>
            <person name="Anantharaman K."/>
            <person name="Thomas B.C."/>
            <person name="Malmstrom R."/>
            <person name="Stieglmeier M."/>
            <person name="Klingl A."/>
            <person name="Woyke T."/>
            <person name="Ryan C.M."/>
            <person name="Banfield J.F."/>
        </authorList>
    </citation>
    <scope>NUCLEOTIDE SEQUENCE [LARGE SCALE GENOMIC DNA]</scope>
    <source>
        <strain evidence="1">CG11_big_fil_rev_8_21_14_0_20_40_15</strain>
    </source>
</reference>
<dbReference type="Proteomes" id="UP000229317">
    <property type="component" value="Unassembled WGS sequence"/>
</dbReference>
<dbReference type="EMBL" id="PCVO01000023">
    <property type="protein sequence ID" value="PIQ75366.1"/>
    <property type="molecule type" value="Genomic_DNA"/>
</dbReference>
<gene>
    <name evidence="1" type="ORF">COV84_01530</name>
</gene>
<name>A0A2H0KTC0_9BACT</name>
<evidence type="ECO:0000313" key="2">
    <source>
        <dbReference type="Proteomes" id="UP000229317"/>
    </source>
</evidence>
<proteinExistence type="predicted"/>
<dbReference type="AlphaFoldDB" id="A0A2H0KTC0"/>
<organism evidence="1 2">
    <name type="scientific">Candidatus Portnoybacteria bacterium CG11_big_fil_rev_8_21_14_0_20_40_15</name>
    <dbReference type="NCBI Taxonomy" id="1974817"/>
    <lineage>
        <taxon>Bacteria</taxon>
        <taxon>Candidatus Portnoyibacteriota</taxon>
    </lineage>
</organism>
<evidence type="ECO:0000313" key="1">
    <source>
        <dbReference type="EMBL" id="PIQ75366.1"/>
    </source>
</evidence>
<protein>
    <submittedName>
        <fullName evidence="1">Uncharacterized protein</fullName>
    </submittedName>
</protein>
<sequence>MEEKIDIKLLWNRGEPHTNLLYPPNSDRSNCFRILLTIAEQAEYDKGKISVQLRRGKRRNSAQISEIVKQRFKPLIANGEIDSLTVCERGRLNFIFPLHNSKYFPAVTMIKVWKIFEILGVNKNDIRRTKIQTTTYVRPEGLSWMPLTKYLKSELYNWRLAHWRIGKKQK</sequence>
<accession>A0A2H0KTC0</accession>